<feature type="domain" description="4'-phosphopantetheinyl transferase N-terminal" evidence="8">
    <location>
        <begin position="3"/>
        <end position="64"/>
    </location>
</feature>
<protein>
    <submittedName>
        <fullName evidence="9">4'-phosphopantetheinyl transferase superfamily protein</fullName>
    </submittedName>
</protein>
<dbReference type="InterPro" id="IPR004568">
    <property type="entry name" value="Ppantetheine-prot_Trfase_dom"/>
</dbReference>
<dbReference type="Gene3D" id="3.90.470.20">
    <property type="entry name" value="4'-phosphopantetheinyl transferase domain"/>
    <property type="match status" value="2"/>
</dbReference>
<dbReference type="InterPro" id="IPR055066">
    <property type="entry name" value="AASDHPPT_N"/>
</dbReference>
<reference evidence="9" key="1">
    <citation type="submission" date="2021-04" db="EMBL/GenBank/DDBJ databases">
        <title>Isolation and polyphasic classification of algal microorganism.</title>
        <authorList>
            <person name="Wang S."/>
        </authorList>
    </citation>
    <scope>NUCLEOTIDE SEQUENCE</scope>
    <source>
        <strain evidence="9">720a</strain>
    </source>
</reference>
<evidence type="ECO:0000256" key="1">
    <source>
        <dbReference type="ARBA" id="ARBA00001946"/>
    </source>
</evidence>
<dbReference type="SUPFAM" id="SSF56214">
    <property type="entry name" value="4'-phosphopantetheinyl transferase"/>
    <property type="match status" value="2"/>
</dbReference>
<keyword evidence="3 9" id="KW-0808">Transferase</keyword>
<sequence>MIEDMYRKLIGELLLRHPFNRCTGYKLPVQKIEITQYGKPFLPAFPSFQYNISHSGDWVALATHHYPVGVDIEKIQSVESSVVKNLFSQKEYTEMLKHVRPVQAFYEIWTAKESFVKATGKGVLTPLHSFAVNNLLGSRIQFIHTSSKAIIEGYTCQQYRDINGYSLAICTTKVDEKAFGGLRFCHFNDLLNDL</sequence>
<dbReference type="GO" id="GO:0000287">
    <property type="term" value="F:magnesium ion binding"/>
    <property type="evidence" value="ECO:0007669"/>
    <property type="project" value="InterPro"/>
</dbReference>
<dbReference type="EMBL" id="JAGSOT010000062">
    <property type="protein sequence ID" value="MBR7797615.1"/>
    <property type="molecule type" value="Genomic_DNA"/>
</dbReference>
<keyword evidence="6" id="KW-0045">Antibiotic biosynthesis</keyword>
<dbReference type="InterPro" id="IPR008278">
    <property type="entry name" value="4-PPantetheinyl_Trfase_dom"/>
</dbReference>
<dbReference type="Pfam" id="PF01648">
    <property type="entry name" value="ACPS"/>
    <property type="match status" value="1"/>
</dbReference>
<feature type="domain" description="4'-phosphopantetheinyl transferase" evidence="7">
    <location>
        <begin position="67"/>
        <end position="170"/>
    </location>
</feature>
<dbReference type="InterPro" id="IPR037143">
    <property type="entry name" value="4-PPantetheinyl_Trfase_dom_sf"/>
</dbReference>
<comment type="cofactor">
    <cofactor evidence="1">
        <name>Mg(2+)</name>
        <dbReference type="ChEBI" id="CHEBI:18420"/>
    </cofactor>
</comment>
<dbReference type="AlphaFoldDB" id="A0A941DVN2"/>
<evidence type="ECO:0000256" key="3">
    <source>
        <dbReference type="ARBA" id="ARBA00022679"/>
    </source>
</evidence>
<accession>A0A941DVN2</accession>
<gene>
    <name evidence="9" type="ORF">KCX74_16415</name>
</gene>
<evidence type="ECO:0000256" key="4">
    <source>
        <dbReference type="ARBA" id="ARBA00022723"/>
    </source>
</evidence>
<evidence type="ECO:0000313" key="10">
    <source>
        <dbReference type="Proteomes" id="UP000675284"/>
    </source>
</evidence>
<evidence type="ECO:0000259" key="8">
    <source>
        <dbReference type="Pfam" id="PF22624"/>
    </source>
</evidence>
<dbReference type="GO" id="GO:0008897">
    <property type="term" value="F:holo-[acyl-carrier-protein] synthase activity"/>
    <property type="evidence" value="ECO:0007669"/>
    <property type="project" value="InterPro"/>
</dbReference>
<organism evidence="9 10">
    <name type="scientific">Virgibacillus salarius</name>
    <dbReference type="NCBI Taxonomy" id="447199"/>
    <lineage>
        <taxon>Bacteria</taxon>
        <taxon>Bacillati</taxon>
        <taxon>Bacillota</taxon>
        <taxon>Bacilli</taxon>
        <taxon>Bacillales</taxon>
        <taxon>Bacillaceae</taxon>
        <taxon>Virgibacillus</taxon>
    </lineage>
</organism>
<dbReference type="InterPro" id="IPR050559">
    <property type="entry name" value="P-Pant_transferase_sf"/>
</dbReference>
<dbReference type="GO" id="GO:0019878">
    <property type="term" value="P:lysine biosynthetic process via aminoadipic acid"/>
    <property type="evidence" value="ECO:0007669"/>
    <property type="project" value="TreeGrafter"/>
</dbReference>
<evidence type="ECO:0000313" key="9">
    <source>
        <dbReference type="EMBL" id="MBR7797615.1"/>
    </source>
</evidence>
<keyword evidence="4" id="KW-0479">Metal-binding</keyword>
<comment type="caution">
    <text evidence="9">The sequence shown here is derived from an EMBL/GenBank/DDBJ whole genome shotgun (WGS) entry which is preliminary data.</text>
</comment>
<dbReference type="PANTHER" id="PTHR12215">
    <property type="entry name" value="PHOSPHOPANTETHEINE TRANSFERASE"/>
    <property type="match status" value="1"/>
</dbReference>
<dbReference type="GO" id="GO:0017000">
    <property type="term" value="P:antibiotic biosynthetic process"/>
    <property type="evidence" value="ECO:0007669"/>
    <property type="project" value="UniProtKB-KW"/>
</dbReference>
<evidence type="ECO:0000256" key="5">
    <source>
        <dbReference type="ARBA" id="ARBA00022842"/>
    </source>
</evidence>
<dbReference type="GO" id="GO:0006633">
    <property type="term" value="P:fatty acid biosynthetic process"/>
    <property type="evidence" value="ECO:0007669"/>
    <property type="project" value="InterPro"/>
</dbReference>
<dbReference type="GO" id="GO:0005829">
    <property type="term" value="C:cytosol"/>
    <property type="evidence" value="ECO:0007669"/>
    <property type="project" value="TreeGrafter"/>
</dbReference>
<evidence type="ECO:0000259" key="7">
    <source>
        <dbReference type="Pfam" id="PF01648"/>
    </source>
</evidence>
<keyword evidence="5" id="KW-0460">Magnesium</keyword>
<evidence type="ECO:0000256" key="2">
    <source>
        <dbReference type="ARBA" id="ARBA00010990"/>
    </source>
</evidence>
<comment type="similarity">
    <text evidence="2">Belongs to the P-Pant transferase superfamily. Gsp/Sfp/HetI/AcpT family.</text>
</comment>
<dbReference type="Proteomes" id="UP000675284">
    <property type="component" value="Unassembled WGS sequence"/>
</dbReference>
<proteinExistence type="inferred from homology"/>
<keyword evidence="10" id="KW-1185">Reference proteome</keyword>
<dbReference type="PANTHER" id="PTHR12215:SF10">
    <property type="entry name" value="L-AMINOADIPATE-SEMIALDEHYDE DEHYDROGENASE-PHOSPHOPANTETHEINYL TRANSFERASE"/>
    <property type="match status" value="1"/>
</dbReference>
<evidence type="ECO:0000256" key="6">
    <source>
        <dbReference type="ARBA" id="ARBA00023194"/>
    </source>
</evidence>
<dbReference type="Pfam" id="PF22624">
    <property type="entry name" value="AASDHPPT_N"/>
    <property type="match status" value="1"/>
</dbReference>
<dbReference type="NCBIfam" id="TIGR00556">
    <property type="entry name" value="pantethn_trn"/>
    <property type="match status" value="1"/>
</dbReference>
<name>A0A941DVN2_9BACI</name>